<dbReference type="PANTHER" id="PTHR19328:SF13">
    <property type="entry name" value="HIPL1 PROTEIN"/>
    <property type="match status" value="1"/>
</dbReference>
<gene>
    <name evidence="3" type="ORF">UT10_C0010G0004</name>
</gene>
<reference evidence="3 4" key="1">
    <citation type="journal article" date="2015" name="Nature">
        <title>rRNA introns, odd ribosomes, and small enigmatic genomes across a large radiation of phyla.</title>
        <authorList>
            <person name="Brown C.T."/>
            <person name="Hug L.A."/>
            <person name="Thomas B.C."/>
            <person name="Sharon I."/>
            <person name="Castelle C.J."/>
            <person name="Singh A."/>
            <person name="Wilkins M.J."/>
            <person name="Williams K.H."/>
            <person name="Banfield J.F."/>
        </authorList>
    </citation>
    <scope>NUCLEOTIDE SEQUENCE [LARGE SCALE GENOMIC DNA]</scope>
</reference>
<dbReference type="PANTHER" id="PTHR19328">
    <property type="entry name" value="HEDGEHOG-INTERACTING PROTEIN"/>
    <property type="match status" value="1"/>
</dbReference>
<dbReference type="InterPro" id="IPR011041">
    <property type="entry name" value="Quinoprot_gluc/sorb_DH_b-prop"/>
</dbReference>
<accession>A0A0G0NMM4</accession>
<proteinExistence type="predicted"/>
<dbReference type="PATRIC" id="fig|1618571.3.peg.458"/>
<dbReference type="Gene3D" id="2.120.10.30">
    <property type="entry name" value="TolB, C-terminal domain"/>
    <property type="match status" value="1"/>
</dbReference>
<evidence type="ECO:0000256" key="1">
    <source>
        <dbReference type="SAM" id="Phobius"/>
    </source>
</evidence>
<evidence type="ECO:0000313" key="4">
    <source>
        <dbReference type="Proteomes" id="UP000033944"/>
    </source>
</evidence>
<keyword evidence="1" id="KW-0472">Membrane</keyword>
<sequence length="386" mass="42909">MRIRIILLTFTIVAVVAVILVLYSKWPGITNFKNGSLISFETGIINTDKNKNGLNQDFPKVSVFSEKLKVPWSIAFLPNGDLLVTEREGRVRLVAKEGQLTSEPVAKIAVKQTAEGGLHGITLHPNFAKNKFVYLYYTYSENGGNTLNKVSRFTFENNKLVSEQVIVDKIPGAANHDGGRVKFGPDGFLYITTGDAQNPSQAQDTNSLAGKILRVTDTGEPAPGNPFDKRTYSYGHRNPQGITWDKNGQLWETEHGPSGVETGNDELNKIELGKNYGWPTIRGMEMREGMVTPILESGRGNTWAPADIAYLDGFLYFVGLRGEALYRVTIEKPTKLDTFFKKEYGRLREIAAGSDNMLYVTTSNRDGRGKPKDGDDKILRINPNRL</sequence>
<dbReference type="Pfam" id="PF07995">
    <property type="entry name" value="GSDH"/>
    <property type="match status" value="1"/>
</dbReference>
<comment type="caution">
    <text evidence="3">The sequence shown here is derived from an EMBL/GenBank/DDBJ whole genome shotgun (WGS) entry which is preliminary data.</text>
</comment>
<name>A0A0G0NMM4_9BACT</name>
<keyword evidence="1" id="KW-0812">Transmembrane</keyword>
<feature type="transmembrane region" description="Helical" evidence="1">
    <location>
        <begin position="5"/>
        <end position="26"/>
    </location>
</feature>
<evidence type="ECO:0000313" key="3">
    <source>
        <dbReference type="EMBL" id="KKQ87129.1"/>
    </source>
</evidence>
<protein>
    <submittedName>
        <fullName evidence="3">Quinoprotein glucose dehydrogenase</fullName>
    </submittedName>
</protein>
<dbReference type="AlphaFoldDB" id="A0A0G0NMM4"/>
<dbReference type="Proteomes" id="UP000033944">
    <property type="component" value="Unassembled WGS sequence"/>
</dbReference>
<dbReference type="SUPFAM" id="SSF50952">
    <property type="entry name" value="Soluble quinoprotein glucose dehydrogenase"/>
    <property type="match status" value="1"/>
</dbReference>
<feature type="domain" description="Glucose/Sorbosone dehydrogenase" evidence="2">
    <location>
        <begin position="68"/>
        <end position="368"/>
    </location>
</feature>
<dbReference type="InterPro" id="IPR012938">
    <property type="entry name" value="Glc/Sorbosone_DH"/>
</dbReference>
<dbReference type="InterPro" id="IPR011042">
    <property type="entry name" value="6-blade_b-propeller_TolB-like"/>
</dbReference>
<evidence type="ECO:0000259" key="2">
    <source>
        <dbReference type="Pfam" id="PF07995"/>
    </source>
</evidence>
<dbReference type="EMBL" id="LBVN01000010">
    <property type="protein sequence ID" value="KKQ87129.1"/>
    <property type="molecule type" value="Genomic_DNA"/>
</dbReference>
<keyword evidence="1" id="KW-1133">Transmembrane helix</keyword>
<organism evidence="3 4">
    <name type="scientific">Candidatus Woesebacteria bacterium GW2011_GWB1_38_8b</name>
    <dbReference type="NCBI Taxonomy" id="1618571"/>
    <lineage>
        <taxon>Bacteria</taxon>
        <taxon>Candidatus Woeseibacteriota</taxon>
    </lineage>
</organism>